<feature type="region of interest" description="Disordered" evidence="1">
    <location>
        <begin position="1"/>
        <end position="38"/>
    </location>
</feature>
<sequence>MHRVDTVGNSPGVRRELTEGIGSLPGWHKGVHQKKTETHRKIIGGSRKACQDSDDAVGSRRKFAKRFAERIGKLARNTKGDRWKKDRRTYPKMLEAVGLCGKSGQRPALSAGKPPRSMGEPPVSEFS</sequence>
<protein>
    <submittedName>
        <fullName evidence="2">Uncharacterized protein</fullName>
    </submittedName>
</protein>
<reference evidence="2 3" key="1">
    <citation type="journal article" date="2014" name="Agronomy (Basel)">
        <title>A Draft Genome Sequence for Ensete ventricosum, the Drought-Tolerant Tree Against Hunger.</title>
        <authorList>
            <person name="Harrison J."/>
            <person name="Moore K.A."/>
            <person name="Paszkiewicz K."/>
            <person name="Jones T."/>
            <person name="Grant M."/>
            <person name="Ambacheew D."/>
            <person name="Muzemil S."/>
            <person name="Studholme D.J."/>
        </authorList>
    </citation>
    <scope>NUCLEOTIDE SEQUENCE [LARGE SCALE GENOMIC DNA]</scope>
</reference>
<dbReference type="EMBL" id="AMZH03004420">
    <property type="protein sequence ID" value="RRT69206.1"/>
    <property type="molecule type" value="Genomic_DNA"/>
</dbReference>
<dbReference type="AlphaFoldDB" id="A0A426ZZ00"/>
<evidence type="ECO:0000313" key="2">
    <source>
        <dbReference type="EMBL" id="RRT69206.1"/>
    </source>
</evidence>
<proteinExistence type="predicted"/>
<gene>
    <name evidence="2" type="ORF">B296_00018786</name>
</gene>
<comment type="caution">
    <text evidence="2">The sequence shown here is derived from an EMBL/GenBank/DDBJ whole genome shotgun (WGS) entry which is preliminary data.</text>
</comment>
<accession>A0A426ZZ00</accession>
<dbReference type="Proteomes" id="UP000287651">
    <property type="component" value="Unassembled WGS sequence"/>
</dbReference>
<evidence type="ECO:0000313" key="3">
    <source>
        <dbReference type="Proteomes" id="UP000287651"/>
    </source>
</evidence>
<name>A0A426ZZ00_ENSVE</name>
<feature type="region of interest" description="Disordered" evidence="1">
    <location>
        <begin position="97"/>
        <end position="127"/>
    </location>
</feature>
<organism evidence="2 3">
    <name type="scientific">Ensete ventricosum</name>
    <name type="common">Abyssinian banana</name>
    <name type="synonym">Musa ensete</name>
    <dbReference type="NCBI Taxonomy" id="4639"/>
    <lineage>
        <taxon>Eukaryota</taxon>
        <taxon>Viridiplantae</taxon>
        <taxon>Streptophyta</taxon>
        <taxon>Embryophyta</taxon>
        <taxon>Tracheophyta</taxon>
        <taxon>Spermatophyta</taxon>
        <taxon>Magnoliopsida</taxon>
        <taxon>Liliopsida</taxon>
        <taxon>Zingiberales</taxon>
        <taxon>Musaceae</taxon>
        <taxon>Ensete</taxon>
    </lineage>
</organism>
<evidence type="ECO:0000256" key="1">
    <source>
        <dbReference type="SAM" id="MobiDB-lite"/>
    </source>
</evidence>